<dbReference type="PATRIC" id="fig|482957.22.peg.7028"/>
<dbReference type="AlphaFoldDB" id="Q39PN2"/>
<keyword evidence="2" id="KW-1185">Reference proteome</keyword>
<dbReference type="EMBL" id="CP000150">
    <property type="protein sequence ID" value="ABB05584.1"/>
    <property type="molecule type" value="Genomic_DNA"/>
</dbReference>
<organism evidence="1 2">
    <name type="scientific">Burkholderia lata (strain ATCC 17760 / DSM 23089 / LMG 22485 / NCIMB 9086 / R18194 / 383)</name>
    <dbReference type="NCBI Taxonomy" id="482957"/>
    <lineage>
        <taxon>Bacteria</taxon>
        <taxon>Pseudomonadati</taxon>
        <taxon>Pseudomonadota</taxon>
        <taxon>Betaproteobacteria</taxon>
        <taxon>Burkholderiales</taxon>
        <taxon>Burkholderiaceae</taxon>
        <taxon>Burkholderia</taxon>
        <taxon>Burkholderia cepacia complex</taxon>
    </lineage>
</organism>
<proteinExistence type="predicted"/>
<name>Q39PN2_BURL3</name>
<dbReference type="KEGG" id="bur:Bcep18194_C6533"/>
<evidence type="ECO:0000313" key="2">
    <source>
        <dbReference type="Proteomes" id="UP000002705"/>
    </source>
</evidence>
<dbReference type="Proteomes" id="UP000002705">
    <property type="component" value="Chromosome 3"/>
</dbReference>
<evidence type="ECO:0000313" key="1">
    <source>
        <dbReference type="EMBL" id="ABB05584.1"/>
    </source>
</evidence>
<dbReference type="HOGENOM" id="CLU_600888_0_0_4"/>
<protein>
    <submittedName>
        <fullName evidence="1">Uncharacterized protein</fullName>
    </submittedName>
</protein>
<gene>
    <name evidence="1" type="ordered locus">Bcep18194_C6533</name>
</gene>
<reference evidence="1" key="1">
    <citation type="submission" date="2009-01" db="EMBL/GenBank/DDBJ databases">
        <title>Complete sequence of chromosome 3 of Burkholderia sp. 383.</title>
        <authorList>
            <consortium name="US DOE Joint Genome Institute"/>
            <person name="Copeland A."/>
            <person name="Lucas S."/>
            <person name="Lapidus A."/>
            <person name="Barry K."/>
            <person name="Detter J.C."/>
            <person name="Glavina T."/>
            <person name="Hammon N."/>
            <person name="Israni S."/>
            <person name="Pitluck S."/>
            <person name="Chain P."/>
            <person name="Malfatti S."/>
            <person name="Shin M."/>
            <person name="Vergez L."/>
            <person name="Schmutz J."/>
            <person name="Larimer F."/>
            <person name="Land M."/>
            <person name="Kyrpides N."/>
            <person name="Lykidis A."/>
            <person name="Richardson P."/>
        </authorList>
    </citation>
    <scope>NUCLEOTIDE SEQUENCE</scope>
    <source>
        <strain evidence="1">383</strain>
    </source>
</reference>
<accession>Q39PN2</accession>
<sequence length="455" mass="50541">MRSAVLLDVLHSSTKQRGMNVRSFNSVVDEARLVASPAETVAKYLEDRGVQVAKQPFSDTVDEQFEQALLERHDPLIDLALARWCCYLPTGRALLAANAGDGTHALAIRLSLLSNVAVGASFMSNGPMEFFANSPMDWFPSATDEELTAFFKNPSLSNEFFEAFFNGGPSWTCLSEPQRLTALRAVTGNPRMRIPYDQAFADGYAEFLHNKVFEAAWNMATTVPNTRVWAFTLGWLFDVLLPVGHGIDDPLTSAARWTPDDDEGIKHGSLSSFQNVRKGLARLALAKNAKRTDEFLTSDDPALRAAVYASSPLSTDQIACAVERDGAMGFDEMVRNTKLWREQEHRDALRAASWVVINADSHSDLLPHNLFTRMRERMEHEHPSWFSNVVACDPDDLDLPATRADMHRVLETLTGSNTGLGLQQVSASIQALNKRLGWVWWFSLGALLATASHWL</sequence>